<comment type="caution">
    <text evidence="1">The sequence shown here is derived from an EMBL/GenBank/DDBJ whole genome shotgun (WGS) entry which is preliminary data.</text>
</comment>
<dbReference type="AlphaFoldDB" id="A0A6A3H6Y8"/>
<dbReference type="OrthoDB" id="10281420at2759"/>
<evidence type="ECO:0000313" key="1">
    <source>
        <dbReference type="EMBL" id="KAE8964892.1"/>
    </source>
</evidence>
<reference evidence="1 2" key="1">
    <citation type="submission" date="2018-09" db="EMBL/GenBank/DDBJ databases">
        <title>Genomic investigation of the strawberry pathogen Phytophthora fragariae indicates pathogenicity is determined by transcriptional variation in three key races.</title>
        <authorList>
            <person name="Adams T.M."/>
            <person name="Armitage A.D."/>
            <person name="Sobczyk M.K."/>
            <person name="Bates H.J."/>
            <person name="Dunwell J.M."/>
            <person name="Nellist C.F."/>
            <person name="Harrison R.J."/>
        </authorList>
    </citation>
    <scope>NUCLEOTIDE SEQUENCE [LARGE SCALE GENOMIC DNA]</scope>
    <source>
        <strain evidence="1 2">SCRP324</strain>
    </source>
</reference>
<name>A0A6A3H6Y8_9STRA</name>
<proteinExistence type="predicted"/>
<protein>
    <submittedName>
        <fullName evidence="1">Uncharacterized protein</fullName>
    </submittedName>
</protein>
<dbReference type="EMBL" id="QXFU01005300">
    <property type="protein sequence ID" value="KAE8964892.1"/>
    <property type="molecule type" value="Genomic_DNA"/>
</dbReference>
<gene>
    <name evidence="1" type="ORF">PR002_g28846</name>
</gene>
<organism evidence="1 2">
    <name type="scientific">Phytophthora rubi</name>
    <dbReference type="NCBI Taxonomy" id="129364"/>
    <lineage>
        <taxon>Eukaryota</taxon>
        <taxon>Sar</taxon>
        <taxon>Stramenopiles</taxon>
        <taxon>Oomycota</taxon>
        <taxon>Peronosporomycetes</taxon>
        <taxon>Peronosporales</taxon>
        <taxon>Peronosporaceae</taxon>
        <taxon>Phytophthora</taxon>
    </lineage>
</organism>
<sequence>MHRRAQARSRPTSFSTWLRLAVARGCVRQRRVVASAGGVWLRPARCRLAVATSGGSSK</sequence>
<accession>A0A6A3H6Y8</accession>
<dbReference type="Proteomes" id="UP000435112">
    <property type="component" value="Unassembled WGS sequence"/>
</dbReference>
<evidence type="ECO:0000313" key="2">
    <source>
        <dbReference type="Proteomes" id="UP000435112"/>
    </source>
</evidence>